<dbReference type="SMART" id="SM00672">
    <property type="entry name" value="CAP10"/>
    <property type="match status" value="1"/>
</dbReference>
<dbReference type="GeneID" id="10027016"/>
<dbReference type="InterPro" id="IPR051091">
    <property type="entry name" value="O-Glucosyltr/Glycosyltrsf_90"/>
</dbReference>
<dbReference type="PANTHER" id="PTHR12203:SF22">
    <property type="entry name" value="CAPSULE ASSOCIATED PROTEIN"/>
    <property type="match status" value="1"/>
</dbReference>
<dbReference type="InterPro" id="IPR006598">
    <property type="entry name" value="CAP10"/>
</dbReference>
<organism evidence="4">
    <name type="scientific">Arthroderma gypseum (strain ATCC MYA-4604 / CBS 118893)</name>
    <name type="common">Microsporum gypseum</name>
    <dbReference type="NCBI Taxonomy" id="535722"/>
    <lineage>
        <taxon>Eukaryota</taxon>
        <taxon>Fungi</taxon>
        <taxon>Dikarya</taxon>
        <taxon>Ascomycota</taxon>
        <taxon>Pezizomycotina</taxon>
        <taxon>Eurotiomycetes</taxon>
        <taxon>Eurotiomycetidae</taxon>
        <taxon>Onygenales</taxon>
        <taxon>Arthrodermataceae</taxon>
        <taxon>Nannizzia</taxon>
    </lineage>
</organism>
<keyword evidence="1" id="KW-0472">Membrane</keyword>
<evidence type="ECO:0000313" key="4">
    <source>
        <dbReference type="Proteomes" id="UP000002669"/>
    </source>
</evidence>
<keyword evidence="1" id="KW-1133">Transmembrane helix</keyword>
<feature type="transmembrane region" description="Helical" evidence="1">
    <location>
        <begin position="12"/>
        <end position="31"/>
    </location>
</feature>
<proteinExistence type="predicted"/>
<dbReference type="AlphaFoldDB" id="E4UYX7"/>
<evidence type="ECO:0000256" key="1">
    <source>
        <dbReference type="SAM" id="Phobius"/>
    </source>
</evidence>
<dbReference type="InParanoid" id="E4UYX7"/>
<evidence type="ECO:0000313" key="3">
    <source>
        <dbReference type="EMBL" id="EFR03307.1"/>
    </source>
</evidence>
<dbReference type="eggNOG" id="KOG2458">
    <property type="taxonomic scope" value="Eukaryota"/>
</dbReference>
<dbReference type="PANTHER" id="PTHR12203">
    <property type="entry name" value="KDEL LYS-ASP-GLU-LEU CONTAINING - RELATED"/>
    <property type="match status" value="1"/>
</dbReference>
<dbReference type="OMA" id="LFAWRHF"/>
<gene>
    <name evidence="3" type="ORF">MGYG_06306</name>
</gene>
<dbReference type="VEuPathDB" id="FungiDB:MGYG_06306"/>
<keyword evidence="4" id="KW-1185">Reference proteome</keyword>
<accession>E4UYX7</accession>
<feature type="domain" description="Glycosyl transferase CAP10" evidence="2">
    <location>
        <begin position="305"/>
        <end position="608"/>
    </location>
</feature>
<sequence length="630" mass="72168">MLVSHYSHRRLLLLTSGAFVLLFIYYFGTVYRHQLGVVPKHGDSVHDEHEEPEEKCMGNDPIKMLLDKADNAWRKYDTARSMSFSDAVIEYRLRYGRHPPPGFKEWYIFARDNDVRNVDDFDQINDDLRPFWSAEPKTIRRRVAAACQDPNGNSIAALHIRNGAIANITGDGWRIDTMKSLVARFAEKLPDMDIAMNTMDQPRLVTKWEDMQAMLSKEIASRATPPIATYSFTKNMEGFVSMTGNNNVTEEDKVKWAGIPSKQYMEVAATACPPESPARNPILSIQEADARYKTPGAGLVSNFNMSSDLCVVGPAIKDLHGFLFSSSSISHSDALIPIFSECKVNVNNDILFPANMYWKNDERYTYNGVEDIDWNKKNETLFWRGATSGGIQTADNWSRMHRQRLEFKMNGTKLIGKTERVLPCNDQSLSSTDPASSSFQPTNFANKYFDFGFTDPMACMPANCEFYNDTYTYKEKSPLSHQFVNKYLVDIDGHSFSGRWRAFLLSKSLGIKATIFREWHDSRLFAWRHFVPLDNRYDDFYALMTYFIGTGANNNTSPSNPHVARHDKTARMLARQGREWAEKVLRNEDIEAYMYRLLLEYGRVIDDNRDSIGYHGDGSELAEFDEHLTR</sequence>
<dbReference type="Pfam" id="PF05686">
    <property type="entry name" value="Glyco_transf_90"/>
    <property type="match status" value="1"/>
</dbReference>
<dbReference type="OrthoDB" id="541052at2759"/>
<protein>
    <recommendedName>
        <fullName evidence="2">Glycosyl transferase CAP10 domain-containing protein</fullName>
    </recommendedName>
</protein>
<keyword evidence="1" id="KW-0812">Transmembrane</keyword>
<dbReference type="STRING" id="535722.E4UYX7"/>
<dbReference type="HOGENOM" id="CLU_005027_4_2_1"/>
<name>E4UYX7_ARTGP</name>
<dbReference type="Proteomes" id="UP000002669">
    <property type="component" value="Unassembled WGS sequence"/>
</dbReference>
<dbReference type="RefSeq" id="XP_003171761.1">
    <property type="nucleotide sequence ID" value="XM_003171713.1"/>
</dbReference>
<dbReference type="EMBL" id="DS989826">
    <property type="protein sequence ID" value="EFR03307.1"/>
    <property type="molecule type" value="Genomic_DNA"/>
</dbReference>
<evidence type="ECO:0000259" key="2">
    <source>
        <dbReference type="SMART" id="SM00672"/>
    </source>
</evidence>
<reference evidence="4" key="1">
    <citation type="journal article" date="2012" name="MBio">
        <title>Comparative genome analysis of Trichophyton rubrum and related dermatophytes reveals candidate genes involved in infection.</title>
        <authorList>
            <person name="Martinez D.A."/>
            <person name="Oliver B.G."/>
            <person name="Graeser Y."/>
            <person name="Goldberg J.M."/>
            <person name="Li W."/>
            <person name="Martinez-Rossi N.M."/>
            <person name="Monod M."/>
            <person name="Shelest E."/>
            <person name="Barton R.C."/>
            <person name="Birch E."/>
            <person name="Brakhage A.A."/>
            <person name="Chen Z."/>
            <person name="Gurr S.J."/>
            <person name="Heiman D."/>
            <person name="Heitman J."/>
            <person name="Kosti I."/>
            <person name="Rossi A."/>
            <person name="Saif S."/>
            <person name="Samalova M."/>
            <person name="Saunders C.W."/>
            <person name="Shea T."/>
            <person name="Summerbell R.C."/>
            <person name="Xu J."/>
            <person name="Young S."/>
            <person name="Zeng Q."/>
            <person name="Birren B.W."/>
            <person name="Cuomo C.A."/>
            <person name="White T.C."/>
        </authorList>
    </citation>
    <scope>NUCLEOTIDE SEQUENCE [LARGE SCALE GENOMIC DNA]</scope>
    <source>
        <strain evidence="4">ATCC MYA-4604 / CBS 118893</strain>
    </source>
</reference>